<dbReference type="Gene3D" id="2.100.10.10">
    <property type="entry name" value="Pesticidal crystal protein, central domain"/>
    <property type="match status" value="1"/>
</dbReference>
<organism evidence="9 10">
    <name type="scientific">Bacillus mycoides</name>
    <dbReference type="NCBI Taxonomy" id="1405"/>
    <lineage>
        <taxon>Bacteria</taxon>
        <taxon>Bacillati</taxon>
        <taxon>Bacillota</taxon>
        <taxon>Bacilli</taxon>
        <taxon>Bacillales</taxon>
        <taxon>Bacillaceae</taxon>
        <taxon>Bacillus</taxon>
        <taxon>Bacillus cereus group</taxon>
    </lineage>
</organism>
<dbReference type="InterPro" id="IPR005639">
    <property type="entry name" value="Pest_crys_dom_I"/>
</dbReference>
<feature type="domain" description="Pesticidal crystal protein" evidence="7">
    <location>
        <begin position="512"/>
        <end position="648"/>
    </location>
</feature>
<dbReference type="GO" id="GO:0001907">
    <property type="term" value="P:symbiont-mediated killing of host cell"/>
    <property type="evidence" value="ECO:0007669"/>
    <property type="project" value="InterPro"/>
</dbReference>
<dbReference type="Proteomes" id="UP000192932">
    <property type="component" value="Plasmid unnamed2"/>
</dbReference>
<evidence type="ECO:0000259" key="7">
    <source>
        <dbReference type="Pfam" id="PF03944"/>
    </source>
</evidence>
<dbReference type="SUPFAM" id="SSF56849">
    <property type="entry name" value="delta-Endotoxin (insectocide), N-terminal domain"/>
    <property type="match status" value="1"/>
</dbReference>
<keyword evidence="3" id="KW-0749">Sporulation</keyword>
<dbReference type="EMBL" id="CP020745">
    <property type="protein sequence ID" value="ARJ25655.1"/>
    <property type="molecule type" value="Genomic_DNA"/>
</dbReference>
<dbReference type="InterPro" id="IPR001178">
    <property type="entry name" value="Pest_cryst_dom_II"/>
</dbReference>
<geneLocation type="plasmid" evidence="9 10">
    <name>unnamed2</name>
</geneLocation>
<evidence type="ECO:0000259" key="6">
    <source>
        <dbReference type="Pfam" id="PF00555"/>
    </source>
</evidence>
<keyword evidence="9" id="KW-0614">Plasmid</keyword>
<protein>
    <recommendedName>
        <fullName evidence="5">Crystaline entomocidal protoxin</fullName>
    </recommendedName>
</protein>
<proteinExistence type="inferred from homology"/>
<dbReference type="SUPFAM" id="SSF51096">
    <property type="entry name" value="delta-Endotoxin (insectocide), middle domain"/>
    <property type="match status" value="1"/>
</dbReference>
<feature type="domain" description="Pesticidal crystal protein" evidence="8">
    <location>
        <begin position="72"/>
        <end position="284"/>
    </location>
</feature>
<accession>A0A1W6AIP6</accession>
<evidence type="ECO:0000256" key="5">
    <source>
        <dbReference type="ARBA" id="ARBA00029653"/>
    </source>
</evidence>
<dbReference type="InterPro" id="IPR036399">
    <property type="entry name" value="Pest_cryst_cen_dom_sf"/>
</dbReference>
<dbReference type="CDD" id="cd04085">
    <property type="entry name" value="delta_endotoxin_C"/>
    <property type="match status" value="1"/>
</dbReference>
<comment type="similarity">
    <text evidence="1">Belongs to the delta endotoxin family.</text>
</comment>
<feature type="domain" description="Pesticidal crystal protein" evidence="6">
    <location>
        <begin position="298"/>
        <end position="501"/>
    </location>
</feature>
<evidence type="ECO:0000256" key="1">
    <source>
        <dbReference type="ARBA" id="ARBA00007819"/>
    </source>
</evidence>
<evidence type="ECO:0000259" key="8">
    <source>
        <dbReference type="Pfam" id="PF03945"/>
    </source>
</evidence>
<dbReference type="InterPro" id="IPR005638">
    <property type="entry name" value="Pest_crys_dom-III"/>
</dbReference>
<evidence type="ECO:0000256" key="2">
    <source>
        <dbReference type="ARBA" id="ARBA00022656"/>
    </source>
</evidence>
<dbReference type="Gene3D" id="1.20.190.10">
    <property type="entry name" value="Pesticidal crystal protein, N-terminal domain"/>
    <property type="match status" value="1"/>
</dbReference>
<name>A0A1W6AIP6_BACMY</name>
<gene>
    <name evidence="9" type="ORF">B7492_31935</name>
</gene>
<dbReference type="Pfam" id="PF00555">
    <property type="entry name" value="Endotoxin_M"/>
    <property type="match status" value="1"/>
</dbReference>
<dbReference type="Pfam" id="PF03945">
    <property type="entry name" value="Endotoxin_N"/>
    <property type="match status" value="1"/>
</dbReference>
<reference evidence="9 10" key="1">
    <citation type="submission" date="2017-04" db="EMBL/GenBank/DDBJ databases">
        <title>The Characteristic of a Fine Plant Growth-Promoting Rhizobacteria Bacillus mycoides Gnyt1 and its Whole Genome Sequencing Analysis.</title>
        <authorList>
            <person name="Li J.H."/>
            <person name="Yao T."/>
        </authorList>
    </citation>
    <scope>NUCLEOTIDE SEQUENCE [LARGE SCALE GENOMIC DNA]</scope>
    <source>
        <strain evidence="9 10">Gnyt1</strain>
        <plasmid evidence="10">Plasmid unnamed2</plasmid>
    </source>
</reference>
<evidence type="ECO:0000313" key="10">
    <source>
        <dbReference type="Proteomes" id="UP000192932"/>
    </source>
</evidence>
<dbReference type="Gene3D" id="2.60.120.260">
    <property type="entry name" value="Galactose-binding domain-like"/>
    <property type="match status" value="1"/>
</dbReference>
<dbReference type="RefSeq" id="WP_085313382.1">
    <property type="nucleotide sequence ID" value="NZ_CP020745.1"/>
</dbReference>
<evidence type="ECO:0000256" key="3">
    <source>
        <dbReference type="ARBA" id="ARBA00022969"/>
    </source>
</evidence>
<dbReference type="SUPFAM" id="SSF49785">
    <property type="entry name" value="Galactose-binding domain-like"/>
    <property type="match status" value="1"/>
</dbReference>
<evidence type="ECO:0000313" key="9">
    <source>
        <dbReference type="EMBL" id="ARJ25655.1"/>
    </source>
</evidence>
<dbReference type="GO" id="GO:0030435">
    <property type="term" value="P:sporulation resulting in formation of a cellular spore"/>
    <property type="evidence" value="ECO:0007669"/>
    <property type="project" value="UniProtKB-KW"/>
</dbReference>
<dbReference type="AlphaFoldDB" id="A0A1W6AIP6"/>
<sequence length="669" mass="74155">MNSYQNTNEYEVVDASQNYASNLNRYPYANDPIKSIHDVDELSTPSPTFLGTAVGTLLGVFLNYKSLLGSPSISGGIDFLQSIINIILDRNVVNLTIDDVQRLIDQSLDTFTRQQADTRFVSIMNNYNQYLANLRGYINGNVTRIQFVNSIQTNERQLRTELDSFFTLQGRELLLLPNFVQVALLHLSILKDAVVYGGADLVIPTSSEVVQNPLLNRPSSRNYQEALLTSIRIYTNYCIQHYNAGLNRIRSRGNIGRVWLDFNAYRIDMTFKVLDFVMIFPFFNPQQYFASRNATLPVNYELSRVIYTDPVGFRNTTNQGWFAPGSNNTVTFNSIENDIPVPTTSRFLNNIDMFQGSLGVGVNPERTQIWQGNANINSNGTRDIFGLTTGQQRTVSGQSIFRVNSNVHTLDLRQFGVSGADFFHLNGQTSQYRVNSFPPSGVGVASGNTSRFLPGERSSTPTPNDYTHVLSRVANITVGLQPVVSGQRSSVVIHGWTHKSLTRQTAFARDGITVVPAVKGTNLSNCTVVSGPGSTGGDLVRVNANGQFNIQLLLGSVSGFGFNYGLRVRYVCSGSAILDITGAGVTIPILLRNSTTNNLSQNFVYESFLYSDLLTFSTGVVPEMTIRIRNTSQNSNVFIDRIELIPSNLLQNQSLKNTEEIVSNLFANK</sequence>
<keyword evidence="2" id="KW-0800">Toxin</keyword>
<dbReference type="Pfam" id="PF03944">
    <property type="entry name" value="Endotoxin_C"/>
    <property type="match status" value="1"/>
</dbReference>
<dbReference type="GO" id="GO:0005102">
    <property type="term" value="F:signaling receptor binding"/>
    <property type="evidence" value="ECO:0007669"/>
    <property type="project" value="InterPro"/>
</dbReference>
<keyword evidence="4" id="KW-0843">Virulence</keyword>
<evidence type="ECO:0000256" key="4">
    <source>
        <dbReference type="ARBA" id="ARBA00023026"/>
    </source>
</evidence>
<dbReference type="InterPro" id="IPR008979">
    <property type="entry name" value="Galactose-bd-like_sf"/>
</dbReference>
<dbReference type="GO" id="GO:0090729">
    <property type="term" value="F:toxin activity"/>
    <property type="evidence" value="ECO:0007669"/>
    <property type="project" value="UniProtKB-KW"/>
</dbReference>
<dbReference type="InterPro" id="IPR036716">
    <property type="entry name" value="Pest_crys_N_sf"/>
</dbReference>